<protein>
    <recommendedName>
        <fullName evidence="3">Sucrose phosphatase-like domain-containing protein</fullName>
    </recommendedName>
</protein>
<sequence length="266" mass="30420">MIFASDLDRTLVYSKRAIKELGELDKTVIKPVEKKDNNWVAYMTERSFFALKELSLTSLFVPVTTRTTEQFNRFYIFNEDIQLKYAITSNGANIINKGEIMKDWSTYIFQRMNAESVPQNELLAILKREGFHFDGQIKQAENLFFYFILNSLPPASDQKAINDLAVSYGWRISIQGRKLYFIPLAISKGDALEFISKREGMEVIAGAGDSVLDWDFLKNCQYRFVPAHGELARVSGTSNFTLTKNYGVSAGEEITQQFLQLQQLIV</sequence>
<evidence type="ECO:0008006" key="3">
    <source>
        <dbReference type="Google" id="ProtNLM"/>
    </source>
</evidence>
<organism evidence="1 2">
    <name type="scientific">Priestia megaterium</name>
    <name type="common">Bacillus megaterium</name>
    <dbReference type="NCBI Taxonomy" id="1404"/>
    <lineage>
        <taxon>Bacteria</taxon>
        <taxon>Bacillati</taxon>
        <taxon>Bacillota</taxon>
        <taxon>Bacilli</taxon>
        <taxon>Bacillales</taxon>
        <taxon>Bacillaceae</taxon>
        <taxon>Priestia</taxon>
    </lineage>
</organism>
<dbReference type="AlphaFoldDB" id="A0A6H1P7S7"/>
<gene>
    <name evidence="1" type="ORF">HFZ78_25550</name>
</gene>
<evidence type="ECO:0000313" key="2">
    <source>
        <dbReference type="Proteomes" id="UP000501868"/>
    </source>
</evidence>
<reference evidence="1 2" key="2">
    <citation type="submission" date="2020-04" db="EMBL/GenBank/DDBJ databases">
        <authorList>
            <person name="Fomenkov A."/>
            <person name="Anton B.P."/>
            <person name="Roberts R.J."/>
        </authorList>
    </citation>
    <scope>NUCLEOTIDE SEQUENCE [LARGE SCALE GENOMIC DNA]</scope>
    <source>
        <strain evidence="1 2">S2</strain>
    </source>
</reference>
<dbReference type="InterPro" id="IPR023214">
    <property type="entry name" value="HAD_sf"/>
</dbReference>
<dbReference type="EMBL" id="CP051128">
    <property type="protein sequence ID" value="QIZ09629.1"/>
    <property type="molecule type" value="Genomic_DNA"/>
</dbReference>
<dbReference type="InterPro" id="IPR036412">
    <property type="entry name" value="HAD-like_sf"/>
</dbReference>
<reference evidence="1 2" key="1">
    <citation type="submission" date="2020-04" db="EMBL/GenBank/DDBJ databases">
        <title>Genome-Wide Identification of 5-Methylcytosine Sites in Bacterial Genomes By High-Throughput Sequencing of MspJI Restriction Fragments.</title>
        <authorList>
            <person name="Wu V."/>
        </authorList>
    </citation>
    <scope>NUCLEOTIDE SEQUENCE [LARGE SCALE GENOMIC DNA]</scope>
    <source>
        <strain evidence="1 2">S2</strain>
    </source>
</reference>
<evidence type="ECO:0000313" key="1">
    <source>
        <dbReference type="EMBL" id="QIZ09629.1"/>
    </source>
</evidence>
<name>A0A6H1P7S7_PRIMG</name>
<dbReference type="Proteomes" id="UP000501868">
    <property type="component" value="Chromosome"/>
</dbReference>
<proteinExistence type="predicted"/>
<dbReference type="PIRSF" id="PIRSF030802">
    <property type="entry name" value="UCP030802"/>
    <property type="match status" value="1"/>
</dbReference>
<dbReference type="SUPFAM" id="SSF56784">
    <property type="entry name" value="HAD-like"/>
    <property type="match status" value="1"/>
</dbReference>
<dbReference type="InterPro" id="IPR024197">
    <property type="entry name" value="TPP-like"/>
</dbReference>
<dbReference type="Gene3D" id="3.40.50.1000">
    <property type="entry name" value="HAD superfamily/HAD-like"/>
    <property type="match status" value="2"/>
</dbReference>
<accession>A0A6H1P7S7</accession>